<dbReference type="InterPro" id="IPR046357">
    <property type="entry name" value="PPIase_dom_sf"/>
</dbReference>
<keyword evidence="4" id="KW-0697">Rotamase</keyword>
<dbReference type="InterPro" id="IPR000297">
    <property type="entry name" value="PPIase_PpiC"/>
</dbReference>
<accession>U2PFY0</accession>
<evidence type="ECO:0000256" key="2">
    <source>
        <dbReference type="ARBA" id="ARBA00013194"/>
    </source>
</evidence>
<comment type="caution">
    <text evidence="8">The sequence shown here is derived from an EMBL/GenBank/DDBJ whole genome shotgun (WGS) entry which is preliminary data.</text>
</comment>
<dbReference type="AlphaFoldDB" id="U2PFY0"/>
<evidence type="ECO:0000313" key="9">
    <source>
        <dbReference type="Proteomes" id="UP000016608"/>
    </source>
</evidence>
<evidence type="ECO:0000256" key="4">
    <source>
        <dbReference type="ARBA" id="ARBA00023110"/>
    </source>
</evidence>
<evidence type="ECO:0000313" key="8">
    <source>
        <dbReference type="EMBL" id="ERK43061.1"/>
    </source>
</evidence>
<name>U2PFY0_EUBRA</name>
<dbReference type="InterPro" id="IPR050245">
    <property type="entry name" value="PrsA_foldase"/>
</dbReference>
<dbReference type="SUPFAM" id="SSF54534">
    <property type="entry name" value="FKBP-like"/>
    <property type="match status" value="1"/>
</dbReference>
<keyword evidence="6" id="KW-0812">Transmembrane</keyword>
<organism evidence="8 9">
    <name type="scientific">Eubacterium ramulus ATCC 29099</name>
    <dbReference type="NCBI Taxonomy" id="1256908"/>
    <lineage>
        <taxon>Bacteria</taxon>
        <taxon>Bacillati</taxon>
        <taxon>Bacillota</taxon>
        <taxon>Clostridia</taxon>
        <taxon>Eubacteriales</taxon>
        <taxon>Eubacteriaceae</taxon>
        <taxon>Eubacterium</taxon>
    </lineage>
</organism>
<keyword evidence="9" id="KW-1185">Reference proteome</keyword>
<evidence type="ECO:0000259" key="7">
    <source>
        <dbReference type="Pfam" id="PF13145"/>
    </source>
</evidence>
<dbReference type="GO" id="GO:0003755">
    <property type="term" value="F:peptidyl-prolyl cis-trans isomerase activity"/>
    <property type="evidence" value="ECO:0007669"/>
    <property type="project" value="UniProtKB-KW"/>
</dbReference>
<evidence type="ECO:0000256" key="5">
    <source>
        <dbReference type="ARBA" id="ARBA00023235"/>
    </source>
</evidence>
<feature type="transmembrane region" description="Helical" evidence="6">
    <location>
        <begin position="31"/>
        <end position="51"/>
    </location>
</feature>
<sequence length="350" mass="39584">MGKWHATDILEQDIRNKENNRLKSKMKRNTAGVLAGILLGTAFLGGCSNPVSTILEKPVFKVGKESCSREDARAILMNYQKEYSNLYGIDMWEHDYGQEQSLEDYIKDLTLAQMAQVYTLDVIASEKGVTLSEDEQKKVAEAARTYLDGLEDTERDYIGLSEKKAKKLYERYVLAEKLYETLKKEVNQEVSDDEARVMKFKQIYTADAAKAQDYMAQLQAGADFESLAQTANEADTVDINVNRTTFSDDVSQQLFALTDGGVSNIIEIDGGYYIFYCSSAFDAELTEAHKMDVLEKRMSDAVTDTYADYMSQLSSKENQDVWSEVTVDTSLKLESASFMEVYQQYFSAKE</sequence>
<gene>
    <name evidence="8" type="ORF">HMPREF0373_02582</name>
</gene>
<protein>
    <recommendedName>
        <fullName evidence="2">peptidylprolyl isomerase</fullName>
        <ecNumber evidence="2">5.2.1.8</ecNumber>
    </recommendedName>
</protein>
<dbReference type="EC" id="5.2.1.8" evidence="2"/>
<comment type="catalytic activity">
    <reaction evidence="1">
        <text>[protein]-peptidylproline (omega=180) = [protein]-peptidylproline (omega=0)</text>
        <dbReference type="Rhea" id="RHEA:16237"/>
        <dbReference type="Rhea" id="RHEA-COMP:10747"/>
        <dbReference type="Rhea" id="RHEA-COMP:10748"/>
        <dbReference type="ChEBI" id="CHEBI:83833"/>
        <dbReference type="ChEBI" id="CHEBI:83834"/>
        <dbReference type="EC" id="5.2.1.8"/>
    </reaction>
</comment>
<keyword evidence="3" id="KW-0732">Signal</keyword>
<reference evidence="8 9" key="1">
    <citation type="submission" date="2013-06" db="EMBL/GenBank/DDBJ databases">
        <authorList>
            <person name="Weinstock G."/>
            <person name="Sodergren E."/>
            <person name="Lobos E.A."/>
            <person name="Fulton L."/>
            <person name="Fulton R."/>
            <person name="Courtney L."/>
            <person name="Fronick C."/>
            <person name="O'Laughlin M."/>
            <person name="Godfrey J."/>
            <person name="Wilson R.M."/>
            <person name="Miner T."/>
            <person name="Farmer C."/>
            <person name="Delehaunty K."/>
            <person name="Cordes M."/>
            <person name="Minx P."/>
            <person name="Tomlinson C."/>
            <person name="Chen J."/>
            <person name="Wollam A."/>
            <person name="Pepin K.H."/>
            <person name="Bhonagiri V."/>
            <person name="Zhang X."/>
            <person name="Warren W."/>
            <person name="Mitreva M."/>
            <person name="Mardis E.R."/>
            <person name="Wilson R.K."/>
        </authorList>
    </citation>
    <scope>NUCLEOTIDE SEQUENCE [LARGE SCALE GENOMIC DNA]</scope>
    <source>
        <strain evidence="8 9">ATCC 29099</strain>
    </source>
</reference>
<dbReference type="Pfam" id="PF13145">
    <property type="entry name" value="Rotamase_2"/>
    <property type="match status" value="1"/>
</dbReference>
<dbReference type="PANTHER" id="PTHR47245:SF1">
    <property type="entry name" value="FOLDASE PROTEIN PRSA"/>
    <property type="match status" value="1"/>
</dbReference>
<evidence type="ECO:0000256" key="1">
    <source>
        <dbReference type="ARBA" id="ARBA00000971"/>
    </source>
</evidence>
<proteinExistence type="predicted"/>
<dbReference type="HOGENOM" id="CLU_041768_0_0_9"/>
<evidence type="ECO:0000256" key="3">
    <source>
        <dbReference type="ARBA" id="ARBA00022729"/>
    </source>
</evidence>
<dbReference type="PATRIC" id="fig|1256908.3.peg.2373"/>
<dbReference type="PANTHER" id="PTHR47245">
    <property type="entry name" value="PEPTIDYLPROLYL ISOMERASE"/>
    <property type="match status" value="1"/>
</dbReference>
<evidence type="ECO:0000256" key="6">
    <source>
        <dbReference type="SAM" id="Phobius"/>
    </source>
</evidence>
<keyword evidence="6" id="KW-1133">Transmembrane helix</keyword>
<dbReference type="Gene3D" id="3.10.50.40">
    <property type="match status" value="1"/>
</dbReference>
<keyword evidence="6" id="KW-0472">Membrane</keyword>
<dbReference type="EMBL" id="AWVJ01000161">
    <property type="protein sequence ID" value="ERK43061.1"/>
    <property type="molecule type" value="Genomic_DNA"/>
</dbReference>
<dbReference type="eggNOG" id="COG0760">
    <property type="taxonomic scope" value="Bacteria"/>
</dbReference>
<dbReference type="Proteomes" id="UP000016608">
    <property type="component" value="Unassembled WGS sequence"/>
</dbReference>
<feature type="domain" description="PpiC" evidence="7">
    <location>
        <begin position="189"/>
        <end position="281"/>
    </location>
</feature>
<keyword evidence="5" id="KW-0413">Isomerase</keyword>